<reference evidence="1" key="1">
    <citation type="submission" date="2019-03" db="EMBL/GenBank/DDBJ databases">
        <title>Candidatus Syntrophosphaera thermopropionivorans: a novel player in syntrophic propionate oxidation during anaerobic digestion.</title>
        <authorList>
            <person name="Dyksma S."/>
        </authorList>
    </citation>
    <scope>NUCLEOTIDE SEQUENCE</scope>
    <source>
        <strain evidence="1">W5</strain>
    </source>
</reference>
<comment type="caution">
    <text evidence="1">The sequence shown here is derived from an EMBL/GenBank/DDBJ whole genome shotgun (WGS) entry which is preliminary data.</text>
</comment>
<protein>
    <submittedName>
        <fullName evidence="1">SIS domain-containing protein</fullName>
    </submittedName>
</protein>
<name>A0AC61QHY2_9BACT</name>
<gene>
    <name evidence="1" type="ORF">E0946_06380</name>
</gene>
<keyword evidence="2" id="KW-1185">Reference proteome</keyword>
<organism evidence="1 2">
    <name type="scientific">Candidatus Syntrophosphaera thermopropionivorans</name>
    <dbReference type="NCBI Taxonomy" id="2593015"/>
    <lineage>
        <taxon>Bacteria</taxon>
        <taxon>Pseudomonadati</taxon>
        <taxon>Candidatus Cloacimonadota</taxon>
        <taxon>Candidatus Cloacimonadia</taxon>
        <taxon>Candidatus Cloacimonadales</taxon>
        <taxon>Candidatus Cloacimonadaceae</taxon>
        <taxon>Candidatus Syntrophosphaera</taxon>
    </lineage>
</organism>
<sequence>MQKLLRIYNQILEYLARIIENIHIPLFLPGIGCGVLGLALPKVSLHMGEYASRLLRSLEYRGYDSTGAAFQGEDENIILLKDVGAPSTLVKTLGIEKQSGKLFCGQVRWATFGAVDKNNAQPHQVKCKRHLYGAHNGNITNTPELKVWLTQEGHIVVSDNDGEMLVHTVEHFFDIEMDRAGNPTEKEAIKICMRQALINTGEKLIGSYAAVITEPITQTMWAMKAGSSLYFGLGQLEGMPFALASSDLTAVLRFTKTLVNLREGEFIEFNSDYYQVYAQKNLKFKRVNAPDEVYLAGDKIPKQPVLSKLRAEDVELKPEFEYYMEQEIYGQVESTGKLVKLFQGGSNSGNHMLELLNEEHLTDYFIQKMNELLNEQELEPKLELFNSILNSAEFAQLLSAAQISYPAIFEVAVREDFENKYFFSNDKNTFIDLIGKEFDIRRMFLAKVFDSLSEASSVEEFEHSVQEFLKLIKNTVQNNRNAYTIACGTSFHATKIGALFFNEIAGVEIIPILPGDFRGEYSNCIKDNDLIIGVSQSGETKDLIDIFNDIEAKNLNIKKVVLVNNLNSTLGQEKGDLAIQILCGPEIAVPATKSFMNQITLLYYLAIRTAKMKLEELQTSVSEEQKQEQREKLNQREQTLAYIPSLINETLENTPDIIDAIAAKIYMEPSIHILATKISGVAMEGALKIRETVLNHSEGREASEFKHGPNTILGKNTVFGVKSVRNFTRNFNDVLANVDEIAERRGISRADTRKINKALVDYIFWGTIPFNLSLEADKLFKNTIAQNDFFSTLYRHYPLIYVTGPDKRDVNLTISQINTHKIRGADTYVIAEENEQLHNNASENPHKGKYYGWNYVILPKTGDSLLTCFSASVVLQLLALKMSVRKMKKLDKLNVKDHGVHPDVPKNVSKSITVD</sequence>
<accession>A0AC61QHY2</accession>
<proteinExistence type="predicted"/>
<dbReference type="EMBL" id="SMOG01000025">
    <property type="protein sequence ID" value="TDF72570.1"/>
    <property type="molecule type" value="Genomic_DNA"/>
</dbReference>
<evidence type="ECO:0000313" key="1">
    <source>
        <dbReference type="EMBL" id="TDF72570.1"/>
    </source>
</evidence>
<dbReference type="Proteomes" id="UP000294588">
    <property type="component" value="Unassembled WGS sequence"/>
</dbReference>
<evidence type="ECO:0000313" key="2">
    <source>
        <dbReference type="Proteomes" id="UP000294588"/>
    </source>
</evidence>